<dbReference type="SUPFAM" id="SSF56784">
    <property type="entry name" value="HAD-like"/>
    <property type="match status" value="1"/>
</dbReference>
<dbReference type="AlphaFoldDB" id="A0A6J7IT41"/>
<dbReference type="Gene3D" id="3.40.50.1000">
    <property type="entry name" value="HAD superfamily/HAD-like"/>
    <property type="match status" value="1"/>
</dbReference>
<dbReference type="Gene3D" id="1.10.150.240">
    <property type="entry name" value="Putative phosphatase, domain 2"/>
    <property type="match status" value="1"/>
</dbReference>
<sequence>MRAILSDLDGTLVDSTPAVLRVWQGWMRDRGLPVLSADEHPHGIPARSIVASLAPHLDADAEAAELERREIADLDGVRALPGAAELLGAAAGGAGAAAPGWPLVAVVTSCTRPLALARIRAAGLPVPAVMVTAERTDRVKPDPDPYLLGARELGTDPEDCVVLEDAPAGVTAGRAAGMRVVAVRCSHDEAALRGADEVVDDVAAFLRGAGLPAVAPGLAG</sequence>
<dbReference type="NCBIfam" id="TIGR01509">
    <property type="entry name" value="HAD-SF-IA-v3"/>
    <property type="match status" value="1"/>
</dbReference>
<dbReference type="SFLD" id="SFLDS00003">
    <property type="entry name" value="Haloacid_Dehalogenase"/>
    <property type="match status" value="1"/>
</dbReference>
<dbReference type="PANTHER" id="PTHR43481">
    <property type="entry name" value="FRUCTOSE-1-PHOSPHATE PHOSPHATASE"/>
    <property type="match status" value="1"/>
</dbReference>
<proteinExistence type="predicted"/>
<dbReference type="InterPro" id="IPR036412">
    <property type="entry name" value="HAD-like_sf"/>
</dbReference>
<dbReference type="SFLD" id="SFLDG01129">
    <property type="entry name" value="C1.5:_HAD__Beta-PGM__Phosphata"/>
    <property type="match status" value="1"/>
</dbReference>
<dbReference type="InterPro" id="IPR023214">
    <property type="entry name" value="HAD_sf"/>
</dbReference>
<evidence type="ECO:0000313" key="1">
    <source>
        <dbReference type="EMBL" id="CAB4933926.1"/>
    </source>
</evidence>
<dbReference type="Pfam" id="PF00702">
    <property type="entry name" value="Hydrolase"/>
    <property type="match status" value="1"/>
</dbReference>
<dbReference type="EMBL" id="CAFBMK010000184">
    <property type="protein sequence ID" value="CAB4933926.1"/>
    <property type="molecule type" value="Genomic_DNA"/>
</dbReference>
<gene>
    <name evidence="1" type="ORF">UFOPK3564_02539</name>
</gene>
<dbReference type="GO" id="GO:0050308">
    <property type="term" value="F:sugar-phosphatase activity"/>
    <property type="evidence" value="ECO:0007669"/>
    <property type="project" value="TreeGrafter"/>
</dbReference>
<dbReference type="PANTHER" id="PTHR43481:SF4">
    <property type="entry name" value="GLYCEROL-1-PHOSPHATE PHOSPHOHYDROLASE 1-RELATED"/>
    <property type="match status" value="1"/>
</dbReference>
<dbReference type="InterPro" id="IPR051806">
    <property type="entry name" value="HAD-like_SPP"/>
</dbReference>
<dbReference type="InterPro" id="IPR006439">
    <property type="entry name" value="HAD-SF_hydro_IA"/>
</dbReference>
<organism evidence="1">
    <name type="scientific">freshwater metagenome</name>
    <dbReference type="NCBI Taxonomy" id="449393"/>
    <lineage>
        <taxon>unclassified sequences</taxon>
        <taxon>metagenomes</taxon>
        <taxon>ecological metagenomes</taxon>
    </lineage>
</organism>
<reference evidence="1" key="1">
    <citation type="submission" date="2020-05" db="EMBL/GenBank/DDBJ databases">
        <authorList>
            <person name="Chiriac C."/>
            <person name="Salcher M."/>
            <person name="Ghai R."/>
            <person name="Kavagutti S V."/>
        </authorList>
    </citation>
    <scope>NUCLEOTIDE SEQUENCE</scope>
</reference>
<protein>
    <submittedName>
        <fullName evidence="1">Unannotated protein</fullName>
    </submittedName>
</protein>
<accession>A0A6J7IT41</accession>
<dbReference type="InterPro" id="IPR023198">
    <property type="entry name" value="PGP-like_dom2"/>
</dbReference>
<name>A0A6J7IT41_9ZZZZ</name>